<organism evidence="1 2">
    <name type="scientific">Steinernema glaseri</name>
    <dbReference type="NCBI Taxonomy" id="37863"/>
    <lineage>
        <taxon>Eukaryota</taxon>
        <taxon>Metazoa</taxon>
        <taxon>Ecdysozoa</taxon>
        <taxon>Nematoda</taxon>
        <taxon>Chromadorea</taxon>
        <taxon>Rhabditida</taxon>
        <taxon>Tylenchina</taxon>
        <taxon>Panagrolaimomorpha</taxon>
        <taxon>Strongyloidoidea</taxon>
        <taxon>Steinernematidae</taxon>
        <taxon>Steinernema</taxon>
    </lineage>
</organism>
<accession>A0A1I7ZL61</accession>
<dbReference type="Proteomes" id="UP000095287">
    <property type="component" value="Unplaced"/>
</dbReference>
<name>A0A1I7ZL61_9BILA</name>
<dbReference type="WBParaSite" id="L893_g27291.t1">
    <property type="protein sequence ID" value="L893_g27291.t1"/>
    <property type="gene ID" value="L893_g27291"/>
</dbReference>
<sequence length="340" mass="39757">MDTVPRLFMERVCFYLGHRARNESCNIPAPWGGICSATRRKIYTLLIAVDKHKSNFWVAARPVLPEKEKYVKAVPLDGVDLKFLRNFQPVLPEKEKYIKLVPLDDVDLKFLRNFQLGTLYNLTSSFKEITLEALQKLVRFIKPAKKEAHPVRYEQESSNHFWLLSDTSHTIKKLLSTRLPVDSIYLSTYIGYVPELQEFFEHVGPLYKVDIIDFSHTFRKSMIDVMIDKYYPVDGGSFSFNMPLTRNQLERLVLKCEMSDKKVKLTVRSEEGKELRPSDDITKMFDFDKYYTNRRVERGELIAVREGGKLALRARCNALKQLYWTLEAIKKRSFPERLAP</sequence>
<proteinExistence type="predicted"/>
<protein>
    <submittedName>
        <fullName evidence="2">Three-Cys-motif partner protein TcmP</fullName>
    </submittedName>
</protein>
<dbReference type="AlphaFoldDB" id="A0A1I7ZL61"/>
<reference evidence="2" key="1">
    <citation type="submission" date="2016-11" db="UniProtKB">
        <authorList>
            <consortium name="WormBaseParasite"/>
        </authorList>
    </citation>
    <scope>IDENTIFICATION</scope>
</reference>
<keyword evidence="1" id="KW-1185">Reference proteome</keyword>
<evidence type="ECO:0000313" key="1">
    <source>
        <dbReference type="Proteomes" id="UP000095287"/>
    </source>
</evidence>
<evidence type="ECO:0000313" key="2">
    <source>
        <dbReference type="WBParaSite" id="L893_g27291.t1"/>
    </source>
</evidence>